<reference evidence="2" key="1">
    <citation type="submission" date="2022-08" db="EMBL/GenBank/DDBJ databases">
        <authorList>
            <consortium name="DOE Joint Genome Institute"/>
            <person name="Min B."/>
            <person name="Sierra-Patev S."/>
            <person name="Naranjo-Ortiz M."/>
            <person name="Looney B."/>
            <person name="Konkel Z."/>
            <person name="Slot J.C."/>
            <person name="Sakamoto Y."/>
            <person name="Steenwyk J.L."/>
            <person name="Rokas A."/>
            <person name="Carro J."/>
            <person name="Camarero S."/>
            <person name="Ferreira P."/>
            <person name="Molpeceres G."/>
            <person name="Ruiz-duenas F.J."/>
            <person name="Serrano A."/>
            <person name="Henrissat B."/>
            <person name="Drula E."/>
            <person name="Hughes K.W."/>
            <person name="Mata J.L."/>
            <person name="Ishikawa N.K."/>
            <person name="Vargas-Isla R."/>
            <person name="Ushijima S."/>
            <person name="Smith C.A."/>
            <person name="Ahrendt S."/>
            <person name="Andreopoulos W."/>
            <person name="He G."/>
            <person name="LaButti K."/>
            <person name="Lipzen A."/>
            <person name="Ng V."/>
            <person name="Riley R."/>
            <person name="Sandor L."/>
            <person name="Barry K."/>
            <person name="Martinez A.T."/>
            <person name="Xiao Y."/>
            <person name="Gibbons J.G."/>
            <person name="Terashima K."/>
            <person name="Hibbett D.S."/>
            <person name="Grigoriev I.V."/>
        </authorList>
    </citation>
    <scope>NUCLEOTIDE SEQUENCE</scope>
    <source>
        <strain evidence="2">ET3784</strain>
    </source>
</reference>
<feature type="region of interest" description="Disordered" evidence="1">
    <location>
        <begin position="192"/>
        <end position="252"/>
    </location>
</feature>
<reference evidence="2" key="2">
    <citation type="journal article" date="2023" name="Proc. Natl. Acad. Sci. U.S.A.">
        <title>A global phylogenomic analysis of the shiitake genus Lentinula.</title>
        <authorList>
            <person name="Sierra-Patev S."/>
            <person name="Min B."/>
            <person name="Naranjo-Ortiz M."/>
            <person name="Looney B."/>
            <person name="Konkel Z."/>
            <person name="Slot J.C."/>
            <person name="Sakamoto Y."/>
            <person name="Steenwyk J.L."/>
            <person name="Rokas A."/>
            <person name="Carro J."/>
            <person name="Camarero S."/>
            <person name="Ferreira P."/>
            <person name="Molpeceres G."/>
            <person name="Ruiz-Duenas F.J."/>
            <person name="Serrano A."/>
            <person name="Henrissat B."/>
            <person name="Drula E."/>
            <person name="Hughes K.W."/>
            <person name="Mata J.L."/>
            <person name="Ishikawa N.K."/>
            <person name="Vargas-Isla R."/>
            <person name="Ushijima S."/>
            <person name="Smith C.A."/>
            <person name="Donoghue J."/>
            <person name="Ahrendt S."/>
            <person name="Andreopoulos W."/>
            <person name="He G."/>
            <person name="LaButti K."/>
            <person name="Lipzen A."/>
            <person name="Ng V."/>
            <person name="Riley R."/>
            <person name="Sandor L."/>
            <person name="Barry K."/>
            <person name="Martinez A.T."/>
            <person name="Xiao Y."/>
            <person name="Gibbons J.G."/>
            <person name="Terashima K."/>
            <person name="Grigoriev I.V."/>
            <person name="Hibbett D."/>
        </authorList>
    </citation>
    <scope>NUCLEOTIDE SEQUENCE</scope>
    <source>
        <strain evidence="2">ET3784</strain>
    </source>
</reference>
<feature type="compositionally biased region" description="Polar residues" evidence="1">
    <location>
        <begin position="47"/>
        <end position="56"/>
    </location>
</feature>
<organism evidence="2 3">
    <name type="scientific">Lentinula guzmanii</name>
    <dbReference type="NCBI Taxonomy" id="2804957"/>
    <lineage>
        <taxon>Eukaryota</taxon>
        <taxon>Fungi</taxon>
        <taxon>Dikarya</taxon>
        <taxon>Basidiomycota</taxon>
        <taxon>Agaricomycotina</taxon>
        <taxon>Agaricomycetes</taxon>
        <taxon>Agaricomycetidae</taxon>
        <taxon>Agaricales</taxon>
        <taxon>Marasmiineae</taxon>
        <taxon>Omphalotaceae</taxon>
        <taxon>Lentinula</taxon>
    </lineage>
</organism>
<feature type="compositionally biased region" description="Polar residues" evidence="1">
    <location>
        <begin position="234"/>
        <end position="249"/>
    </location>
</feature>
<feature type="compositionally biased region" description="Polar residues" evidence="1">
    <location>
        <begin position="192"/>
        <end position="204"/>
    </location>
</feature>
<evidence type="ECO:0000313" key="3">
    <source>
        <dbReference type="Proteomes" id="UP001176059"/>
    </source>
</evidence>
<accession>A0AA38JBC3</accession>
<name>A0AA38JBC3_9AGAR</name>
<dbReference type="EMBL" id="JANVFO010000020">
    <property type="protein sequence ID" value="KAJ3733001.1"/>
    <property type="molecule type" value="Genomic_DNA"/>
</dbReference>
<feature type="region of interest" description="Disordered" evidence="1">
    <location>
        <begin position="265"/>
        <end position="284"/>
    </location>
</feature>
<feature type="compositionally biased region" description="Polar residues" evidence="1">
    <location>
        <begin position="270"/>
        <end position="280"/>
    </location>
</feature>
<dbReference type="AlphaFoldDB" id="A0AA38JBC3"/>
<comment type="caution">
    <text evidence="2">The sequence shown here is derived from an EMBL/GenBank/DDBJ whole genome shotgun (WGS) entry which is preliminary data.</text>
</comment>
<sequence length="321" mass="35161">MNSAYIGQFQSDPFIQYGSTKLGACHQPHFVTPSHQDNPSNDEHVFNSKNPKNPNVILDSSQYSKASTRYTQKRTAAVDALNQVVLAQSPHFPRWHPRAQIHASFHPSRNILQSEYSSHPLAEPENAQISSQILPSHQTSTTALAPNIGNTRSGVIVAAPVPQKMIASSETVLHALHSVGNQSVAQDLSGLSFQGQNQPRQPKNNRLPAPSSKSQHDAKENPGHPLCVQDVHSPRSSSDIQERPTQSNFDEIVIADTDLNSAVERRDPLLSSSTSKNGKFNSEPLRSITPTTMIALTEPILMSWCFDDVAVQRLAKAAGYE</sequence>
<evidence type="ECO:0000256" key="1">
    <source>
        <dbReference type="SAM" id="MobiDB-lite"/>
    </source>
</evidence>
<gene>
    <name evidence="2" type="ORF">DFJ43DRAFT_1038842</name>
</gene>
<keyword evidence="3" id="KW-1185">Reference proteome</keyword>
<feature type="region of interest" description="Disordered" evidence="1">
    <location>
        <begin position="28"/>
        <end position="56"/>
    </location>
</feature>
<dbReference type="Proteomes" id="UP001176059">
    <property type="component" value="Unassembled WGS sequence"/>
</dbReference>
<evidence type="ECO:0000313" key="2">
    <source>
        <dbReference type="EMBL" id="KAJ3733001.1"/>
    </source>
</evidence>
<protein>
    <submittedName>
        <fullName evidence="2">Uncharacterized protein</fullName>
    </submittedName>
</protein>
<proteinExistence type="predicted"/>